<protein>
    <recommendedName>
        <fullName evidence="4">16S rRNA (cytosine(967)-C(5))-methyltransferase</fullName>
        <ecNumber evidence="4">2.1.1.176</ecNumber>
    </recommendedName>
    <alternativeName>
        <fullName evidence="11">16S rRNA m5C967 methyltransferase</fullName>
    </alternativeName>
    <alternativeName>
        <fullName evidence="12">rRNA (cytosine-C(5)-)-methyltransferase RsmB</fullName>
    </alternativeName>
</protein>
<dbReference type="InterPro" id="IPR006027">
    <property type="entry name" value="NusB_RsmB_TIM44"/>
</dbReference>
<dbReference type="Gene3D" id="1.10.940.10">
    <property type="entry name" value="NusB-like"/>
    <property type="match status" value="1"/>
</dbReference>
<sequence>MHTIMAKTDRALTDPRAAALMVLDRLDRRPSPLDAALDETAPLTAGLSRRDRALFNQLVYGTLRWRLRLDAVVAAYADRPLKKISPSILNILRIGLYQILFMDRIPASAAVNTAVNLARSGRAAKAAGFVNALLRNALRSPGRFALPDAGAAPVDHAAIAKSFPRWLIRRWIDRMGPAGTDRLCDAMNDIPPITLRCNALKNSLPELVEALADQAEGVAAVDDVPGALNLVRPRCPIPEMAAFVDGRFAVQDAAAQLVSLLLAPRPGETVLDACAGLGGKTTHLAQLMTNRGAILAMDHADSKLVRLEEEVRRLGVSIAGTRHADLNRPLDPRSFPRFDRVLLDAPCSGLGVLRRNPDAKWSSQKKDVARFATRQARFLDHLAPLVRKRGLLVYAVCSMEPEENTGAVRTFLKNHPNFVISDPQTIEEKTVHPFLDQDGFLRTFPHVHHMDGFFAARFRRIY</sequence>
<dbReference type="GO" id="GO:0008649">
    <property type="term" value="F:rRNA methyltransferase activity"/>
    <property type="evidence" value="ECO:0007669"/>
    <property type="project" value="InterPro"/>
</dbReference>
<dbReference type="PANTHER" id="PTHR22807">
    <property type="entry name" value="NOP2 YEAST -RELATED NOL1/NOP2/FMU SUN DOMAIN-CONTAINING"/>
    <property type="match status" value="1"/>
</dbReference>
<dbReference type="EC" id="2.1.1.176" evidence="4"/>
<evidence type="ECO:0000256" key="10">
    <source>
        <dbReference type="ARBA" id="ARBA00022884"/>
    </source>
</evidence>
<dbReference type="InterPro" id="IPR029063">
    <property type="entry name" value="SAM-dependent_MTases_sf"/>
</dbReference>
<dbReference type="InterPro" id="IPR049560">
    <property type="entry name" value="MeTrfase_RsmB-F_NOP2_cat"/>
</dbReference>
<feature type="binding site" evidence="14">
    <location>
        <position position="344"/>
    </location>
    <ligand>
        <name>S-adenosyl-L-methionine</name>
        <dbReference type="ChEBI" id="CHEBI:59789"/>
    </ligand>
</feature>
<keyword evidence="5" id="KW-0963">Cytoplasm</keyword>
<accession>A0A5K7YHU6</accession>
<comment type="function">
    <text evidence="1">Specifically methylates the cytosine at position 967 (m5C967) of 16S rRNA.</text>
</comment>
<dbReference type="Pfam" id="PF22458">
    <property type="entry name" value="RsmF-B_ferredox"/>
    <property type="match status" value="1"/>
</dbReference>
<dbReference type="InterPro" id="IPR018314">
    <property type="entry name" value="RsmB/NOL1/NOP2-like_CS"/>
</dbReference>
<dbReference type="GO" id="GO:0003723">
    <property type="term" value="F:RNA binding"/>
    <property type="evidence" value="ECO:0007669"/>
    <property type="project" value="UniProtKB-UniRule"/>
</dbReference>
<dbReference type="PROSITE" id="PS51686">
    <property type="entry name" value="SAM_MT_RSMB_NOP"/>
    <property type="match status" value="1"/>
</dbReference>
<dbReference type="CDD" id="cd02440">
    <property type="entry name" value="AdoMet_MTases"/>
    <property type="match status" value="1"/>
</dbReference>
<evidence type="ECO:0000256" key="8">
    <source>
        <dbReference type="ARBA" id="ARBA00022679"/>
    </source>
</evidence>
<dbReference type="InterPro" id="IPR035926">
    <property type="entry name" value="NusB-like_sf"/>
</dbReference>
<evidence type="ECO:0000256" key="4">
    <source>
        <dbReference type="ARBA" id="ARBA00012140"/>
    </source>
</evidence>
<organism evidence="16 17">
    <name type="scientific">Desulfosarcina alkanivorans</name>
    <dbReference type="NCBI Taxonomy" id="571177"/>
    <lineage>
        <taxon>Bacteria</taxon>
        <taxon>Pseudomonadati</taxon>
        <taxon>Thermodesulfobacteriota</taxon>
        <taxon>Desulfobacteria</taxon>
        <taxon>Desulfobacterales</taxon>
        <taxon>Desulfosarcinaceae</taxon>
        <taxon>Desulfosarcina</taxon>
    </lineage>
</organism>
<dbReference type="AlphaFoldDB" id="A0A5K7YHU6"/>
<dbReference type="KEGG" id="dalk:DSCA_13690"/>
<comment type="subcellular location">
    <subcellularLocation>
        <location evidence="2">Cytoplasm</location>
    </subcellularLocation>
</comment>
<dbReference type="InterPro" id="IPR001678">
    <property type="entry name" value="MeTrfase_RsmB-F_NOP2_dom"/>
</dbReference>
<dbReference type="Pfam" id="PF01189">
    <property type="entry name" value="Methyltr_RsmB-F"/>
    <property type="match status" value="1"/>
</dbReference>
<evidence type="ECO:0000259" key="15">
    <source>
        <dbReference type="PROSITE" id="PS51686"/>
    </source>
</evidence>
<keyword evidence="7 14" id="KW-0489">Methyltransferase</keyword>
<dbReference type="SUPFAM" id="SSF48013">
    <property type="entry name" value="NusB-like"/>
    <property type="match status" value="1"/>
</dbReference>
<dbReference type="NCBIfam" id="NF011494">
    <property type="entry name" value="PRK14902.1"/>
    <property type="match status" value="1"/>
</dbReference>
<dbReference type="FunFam" id="3.40.50.150:FF:000022">
    <property type="entry name" value="Ribosomal RNA small subunit methyltransferase B"/>
    <property type="match status" value="1"/>
</dbReference>
<reference evidence="16 17" key="1">
    <citation type="submission" date="2019-11" db="EMBL/GenBank/DDBJ databases">
        <title>Comparative genomics of hydrocarbon-degrading Desulfosarcina strains.</title>
        <authorList>
            <person name="Watanabe M."/>
            <person name="Kojima H."/>
            <person name="Fukui M."/>
        </authorList>
    </citation>
    <scope>NUCLEOTIDE SEQUENCE [LARGE SCALE GENOMIC DNA]</scope>
    <source>
        <strain evidence="16 17">PL12</strain>
    </source>
</reference>
<feature type="binding site" evidence="14">
    <location>
        <position position="325"/>
    </location>
    <ligand>
        <name>S-adenosyl-L-methionine</name>
        <dbReference type="ChEBI" id="CHEBI:59789"/>
    </ligand>
</feature>
<dbReference type="EMBL" id="AP021874">
    <property type="protein sequence ID" value="BBO67439.1"/>
    <property type="molecule type" value="Genomic_DNA"/>
</dbReference>
<dbReference type="PANTHER" id="PTHR22807:SF61">
    <property type="entry name" value="NOL1_NOP2_SUN FAMILY PROTEIN _ ANTITERMINATION NUSB DOMAIN-CONTAINING PROTEIN"/>
    <property type="match status" value="1"/>
</dbReference>
<evidence type="ECO:0000256" key="7">
    <source>
        <dbReference type="ARBA" id="ARBA00022603"/>
    </source>
</evidence>
<keyword evidence="10 14" id="KW-0694">RNA-binding</keyword>
<dbReference type="Proteomes" id="UP000427906">
    <property type="component" value="Chromosome"/>
</dbReference>
<dbReference type="GO" id="GO:0006355">
    <property type="term" value="P:regulation of DNA-templated transcription"/>
    <property type="evidence" value="ECO:0007669"/>
    <property type="project" value="InterPro"/>
</dbReference>
<dbReference type="PRINTS" id="PR02008">
    <property type="entry name" value="RCMTFAMILY"/>
</dbReference>
<evidence type="ECO:0000256" key="13">
    <source>
        <dbReference type="ARBA" id="ARBA00047283"/>
    </source>
</evidence>
<evidence type="ECO:0000256" key="14">
    <source>
        <dbReference type="PROSITE-ProRule" id="PRU01023"/>
    </source>
</evidence>
<feature type="binding site" evidence="14">
    <location>
        <position position="298"/>
    </location>
    <ligand>
        <name>S-adenosyl-L-methionine</name>
        <dbReference type="ChEBI" id="CHEBI:59789"/>
    </ligand>
</feature>
<keyword evidence="9 14" id="KW-0949">S-adenosyl-L-methionine</keyword>
<dbReference type="InterPro" id="IPR004573">
    <property type="entry name" value="rRNA_ssu_MeTfrase_B"/>
</dbReference>
<feature type="domain" description="SAM-dependent MTase RsmB/NOP-type" evidence="15">
    <location>
        <begin position="183"/>
        <end position="461"/>
    </location>
</feature>
<feature type="active site" description="Nucleophile" evidence="14">
    <location>
        <position position="397"/>
    </location>
</feature>
<evidence type="ECO:0000313" key="16">
    <source>
        <dbReference type="EMBL" id="BBO67439.1"/>
    </source>
</evidence>
<keyword evidence="6" id="KW-0698">rRNA processing</keyword>
<evidence type="ECO:0000256" key="1">
    <source>
        <dbReference type="ARBA" id="ARBA00002724"/>
    </source>
</evidence>
<evidence type="ECO:0000313" key="17">
    <source>
        <dbReference type="Proteomes" id="UP000427906"/>
    </source>
</evidence>
<comment type="catalytic activity">
    <reaction evidence="13">
        <text>cytidine(967) in 16S rRNA + S-adenosyl-L-methionine = 5-methylcytidine(967) in 16S rRNA + S-adenosyl-L-homocysteine + H(+)</text>
        <dbReference type="Rhea" id="RHEA:42748"/>
        <dbReference type="Rhea" id="RHEA-COMP:10219"/>
        <dbReference type="Rhea" id="RHEA-COMP:10220"/>
        <dbReference type="ChEBI" id="CHEBI:15378"/>
        <dbReference type="ChEBI" id="CHEBI:57856"/>
        <dbReference type="ChEBI" id="CHEBI:59789"/>
        <dbReference type="ChEBI" id="CHEBI:74483"/>
        <dbReference type="ChEBI" id="CHEBI:82748"/>
        <dbReference type="EC" id="2.1.1.176"/>
    </reaction>
</comment>
<keyword evidence="17" id="KW-1185">Reference proteome</keyword>
<dbReference type="NCBIfam" id="TIGR00563">
    <property type="entry name" value="rsmB"/>
    <property type="match status" value="1"/>
</dbReference>
<evidence type="ECO:0000256" key="2">
    <source>
        <dbReference type="ARBA" id="ARBA00004496"/>
    </source>
</evidence>
<evidence type="ECO:0000256" key="9">
    <source>
        <dbReference type="ARBA" id="ARBA00022691"/>
    </source>
</evidence>
<gene>
    <name evidence="16" type="primary">rsmB</name>
    <name evidence="16" type="ORF">DSCA_13690</name>
</gene>
<keyword evidence="8 14" id="KW-0808">Transferase</keyword>
<dbReference type="InterPro" id="IPR054728">
    <property type="entry name" value="RsmB-like_ferredoxin"/>
</dbReference>
<name>A0A5K7YHU6_9BACT</name>
<proteinExistence type="inferred from homology"/>
<comment type="caution">
    <text evidence="14">Lacks conserved residue(s) required for the propagation of feature annotation.</text>
</comment>
<dbReference type="Pfam" id="PF01029">
    <property type="entry name" value="NusB"/>
    <property type="match status" value="1"/>
</dbReference>
<evidence type="ECO:0000256" key="5">
    <source>
        <dbReference type="ARBA" id="ARBA00022490"/>
    </source>
</evidence>
<dbReference type="SUPFAM" id="SSF53335">
    <property type="entry name" value="S-adenosyl-L-methionine-dependent methyltransferases"/>
    <property type="match status" value="1"/>
</dbReference>
<dbReference type="InterPro" id="IPR023267">
    <property type="entry name" value="RCMT"/>
</dbReference>
<dbReference type="PROSITE" id="PS01153">
    <property type="entry name" value="NOL1_NOP2_SUN"/>
    <property type="match status" value="1"/>
</dbReference>
<evidence type="ECO:0000256" key="11">
    <source>
        <dbReference type="ARBA" id="ARBA00030399"/>
    </source>
</evidence>
<comment type="similarity">
    <text evidence="3 14">Belongs to the class I-like SAM-binding methyltransferase superfamily. RsmB/NOP family.</text>
</comment>
<evidence type="ECO:0000256" key="12">
    <source>
        <dbReference type="ARBA" id="ARBA00031088"/>
    </source>
</evidence>
<evidence type="ECO:0000256" key="3">
    <source>
        <dbReference type="ARBA" id="ARBA00007494"/>
    </source>
</evidence>
<dbReference type="Gene3D" id="3.40.50.150">
    <property type="entry name" value="Vaccinia Virus protein VP39"/>
    <property type="match status" value="1"/>
</dbReference>
<dbReference type="GO" id="GO:0005737">
    <property type="term" value="C:cytoplasm"/>
    <property type="evidence" value="ECO:0007669"/>
    <property type="project" value="UniProtKB-SubCell"/>
</dbReference>
<evidence type="ECO:0000256" key="6">
    <source>
        <dbReference type="ARBA" id="ARBA00022552"/>
    </source>
</evidence>